<reference evidence="10" key="1">
    <citation type="journal article" date="2019" name="Int. J. Syst. Evol. Microbiol.">
        <title>The Global Catalogue of Microorganisms (GCM) 10K type strain sequencing project: providing services to taxonomists for standard genome sequencing and annotation.</title>
        <authorList>
            <consortium name="The Broad Institute Genomics Platform"/>
            <consortium name="The Broad Institute Genome Sequencing Center for Infectious Disease"/>
            <person name="Wu L."/>
            <person name="Ma J."/>
        </authorList>
    </citation>
    <scope>NUCLEOTIDE SEQUENCE [LARGE SCALE GENOMIC DNA]</scope>
    <source>
        <strain evidence="10">JCM 15933</strain>
    </source>
</reference>
<evidence type="ECO:0000256" key="4">
    <source>
        <dbReference type="ARBA" id="ARBA00022989"/>
    </source>
</evidence>
<feature type="transmembrane region" description="Helical" evidence="7">
    <location>
        <begin position="157"/>
        <end position="179"/>
    </location>
</feature>
<comment type="subcellular location">
    <subcellularLocation>
        <location evidence="1">Membrane</location>
        <topology evidence="1">Multi-pass membrane protein</topology>
    </subcellularLocation>
</comment>
<dbReference type="Pfam" id="PF01578">
    <property type="entry name" value="Cytochrom_C_asm"/>
    <property type="match status" value="1"/>
</dbReference>
<dbReference type="NCBIfam" id="TIGR03144">
    <property type="entry name" value="cytochr_II_ccsB"/>
    <property type="match status" value="1"/>
</dbReference>
<feature type="compositionally biased region" description="Low complexity" evidence="6">
    <location>
        <begin position="65"/>
        <end position="77"/>
    </location>
</feature>
<feature type="transmembrane region" description="Helical" evidence="7">
    <location>
        <begin position="92"/>
        <end position="110"/>
    </location>
</feature>
<accession>A0ABP4MNL1</accession>
<evidence type="ECO:0000256" key="3">
    <source>
        <dbReference type="ARBA" id="ARBA00022748"/>
    </source>
</evidence>
<dbReference type="InterPro" id="IPR017562">
    <property type="entry name" value="Cyt_c_biogenesis_CcsA"/>
</dbReference>
<feature type="transmembrane region" description="Helical" evidence="7">
    <location>
        <begin position="130"/>
        <end position="150"/>
    </location>
</feature>
<feature type="transmembrane region" description="Helical" evidence="7">
    <location>
        <begin position="191"/>
        <end position="219"/>
    </location>
</feature>
<dbReference type="Proteomes" id="UP001501470">
    <property type="component" value="Unassembled WGS sequence"/>
</dbReference>
<feature type="transmembrane region" description="Helical" evidence="7">
    <location>
        <begin position="6"/>
        <end position="29"/>
    </location>
</feature>
<organism evidence="9 10">
    <name type="scientific">Dactylosporangium maewongense</name>
    <dbReference type="NCBI Taxonomy" id="634393"/>
    <lineage>
        <taxon>Bacteria</taxon>
        <taxon>Bacillati</taxon>
        <taxon>Actinomycetota</taxon>
        <taxon>Actinomycetes</taxon>
        <taxon>Micromonosporales</taxon>
        <taxon>Micromonosporaceae</taxon>
        <taxon>Dactylosporangium</taxon>
    </lineage>
</organism>
<dbReference type="PANTHER" id="PTHR30071">
    <property type="entry name" value="HEME EXPORTER PROTEIN C"/>
    <property type="match status" value="1"/>
</dbReference>
<evidence type="ECO:0000259" key="8">
    <source>
        <dbReference type="Pfam" id="PF01578"/>
    </source>
</evidence>
<evidence type="ECO:0000256" key="7">
    <source>
        <dbReference type="SAM" id="Phobius"/>
    </source>
</evidence>
<protein>
    <submittedName>
        <fullName evidence="9">C-type cytochrome biogenesis protein CcsB</fullName>
    </submittedName>
</protein>
<evidence type="ECO:0000256" key="6">
    <source>
        <dbReference type="SAM" id="MobiDB-lite"/>
    </source>
</evidence>
<dbReference type="InterPro" id="IPR002541">
    <property type="entry name" value="Cyt_c_assembly"/>
</dbReference>
<dbReference type="PANTHER" id="PTHR30071:SF1">
    <property type="entry name" value="CYTOCHROME B_B6 PROTEIN-RELATED"/>
    <property type="match status" value="1"/>
</dbReference>
<evidence type="ECO:0000256" key="5">
    <source>
        <dbReference type="ARBA" id="ARBA00023136"/>
    </source>
</evidence>
<dbReference type="InterPro" id="IPR045062">
    <property type="entry name" value="Cyt_c_biogenesis_CcsA/CcmC"/>
</dbReference>
<sequence>MGGLSNQLLVVTIFSYVLAMLAYAVEYAFGARSLVGQRALITAGAPAVEAIPVAAAASTSSALSASASSSSTSSSSADISDFSDKPDSSGSGLRWAGVAAVGLTVLGYLAHVGALVTRGIAADRAPWGNMYEFVMTATLVGVSAWLVVLFKWRNLRHLGLFVTLVASLLLAIAGMTLYVPVGPLVPALQSYWLVIHVGAASIASGIFLVGFVAAAMHLIRTGHDQGKRNFPYSLGERIPQADTLERVTFRVHAFAFPIWTFGVIAGAIWAEAAWGRYWNWDPKEVWSFIAWVVYACYLHARSTPSVSRRVTSWIAVVGWLTMLVNLFGVNLVASGLHSYAGV</sequence>
<dbReference type="RefSeq" id="WP_344508196.1">
    <property type="nucleotide sequence ID" value="NZ_BAAAQD010000019.1"/>
</dbReference>
<feature type="domain" description="Cytochrome c assembly protein" evidence="8">
    <location>
        <begin position="127"/>
        <end position="337"/>
    </location>
</feature>
<keyword evidence="5 7" id="KW-0472">Membrane</keyword>
<gene>
    <name evidence="9" type="primary">ccsB</name>
    <name evidence="9" type="ORF">GCM10009827_077790</name>
</gene>
<keyword evidence="10" id="KW-1185">Reference proteome</keyword>
<evidence type="ECO:0000256" key="2">
    <source>
        <dbReference type="ARBA" id="ARBA00022692"/>
    </source>
</evidence>
<dbReference type="EMBL" id="BAAAQD010000019">
    <property type="protein sequence ID" value="GAA1546112.1"/>
    <property type="molecule type" value="Genomic_DNA"/>
</dbReference>
<keyword evidence="4 7" id="KW-1133">Transmembrane helix</keyword>
<evidence type="ECO:0000313" key="10">
    <source>
        <dbReference type="Proteomes" id="UP001501470"/>
    </source>
</evidence>
<comment type="caution">
    <text evidence="9">The sequence shown here is derived from an EMBL/GenBank/DDBJ whole genome shotgun (WGS) entry which is preliminary data.</text>
</comment>
<feature type="region of interest" description="Disordered" evidence="6">
    <location>
        <begin position="65"/>
        <end position="90"/>
    </location>
</feature>
<feature type="transmembrane region" description="Helical" evidence="7">
    <location>
        <begin position="312"/>
        <end position="333"/>
    </location>
</feature>
<feature type="transmembrane region" description="Helical" evidence="7">
    <location>
        <begin position="247"/>
        <end position="270"/>
    </location>
</feature>
<evidence type="ECO:0000313" key="9">
    <source>
        <dbReference type="EMBL" id="GAA1546112.1"/>
    </source>
</evidence>
<keyword evidence="3" id="KW-0201">Cytochrome c-type biogenesis</keyword>
<keyword evidence="2 7" id="KW-0812">Transmembrane</keyword>
<evidence type="ECO:0000256" key="1">
    <source>
        <dbReference type="ARBA" id="ARBA00004141"/>
    </source>
</evidence>
<name>A0ABP4MNL1_9ACTN</name>
<feature type="transmembrane region" description="Helical" evidence="7">
    <location>
        <begin position="285"/>
        <end position="300"/>
    </location>
</feature>
<proteinExistence type="predicted"/>